<feature type="domain" description="Peptidase M16 N-terminal" evidence="10">
    <location>
        <begin position="59"/>
        <end position="111"/>
    </location>
</feature>
<dbReference type="Pfam" id="PF05193">
    <property type="entry name" value="Peptidase_M16_C"/>
    <property type="match status" value="2"/>
</dbReference>
<evidence type="ECO:0000256" key="3">
    <source>
        <dbReference type="ARBA" id="ARBA00022670"/>
    </source>
</evidence>
<name>A0A1G7USI7_9SPHI</name>
<dbReference type="Pfam" id="PF00675">
    <property type="entry name" value="Peptidase_M16"/>
    <property type="match status" value="1"/>
</dbReference>
<dbReference type="InterPro" id="IPR011765">
    <property type="entry name" value="Pept_M16_N"/>
</dbReference>
<dbReference type="AlphaFoldDB" id="A0A1G7USI7"/>
<evidence type="ECO:0000259" key="11">
    <source>
        <dbReference type="Pfam" id="PF05193"/>
    </source>
</evidence>
<evidence type="ECO:0000256" key="5">
    <source>
        <dbReference type="ARBA" id="ARBA00022801"/>
    </source>
</evidence>
<keyword evidence="7" id="KW-0482">Metalloprotease</keyword>
<evidence type="ECO:0000256" key="1">
    <source>
        <dbReference type="ARBA" id="ARBA00001947"/>
    </source>
</evidence>
<evidence type="ECO:0000313" key="12">
    <source>
        <dbReference type="EMBL" id="SDG50483.1"/>
    </source>
</evidence>
<gene>
    <name evidence="12" type="ORF">SAMN05421827_107101</name>
</gene>
<feature type="domain" description="Peptidase M16 C-terminal" evidence="11">
    <location>
        <begin position="757"/>
        <end position="873"/>
    </location>
</feature>
<dbReference type="GO" id="GO:0046872">
    <property type="term" value="F:metal ion binding"/>
    <property type="evidence" value="ECO:0007669"/>
    <property type="project" value="UniProtKB-KW"/>
</dbReference>
<evidence type="ECO:0000256" key="7">
    <source>
        <dbReference type="ARBA" id="ARBA00023049"/>
    </source>
</evidence>
<sequence length="979" mass="110630">MLAKYKLCLILVLLITANSLKAQKTYQWKTGSSGGYAYKYVSNDPTKSRFYTLKNGLTVVLSQNTKVPKIEFKLAVRAGSNTDPNNATGLAHYLEHMLFKGTDKFGTLNYAKEKPLLDRIEMLYEQYRQTTDPLKRKAIYAEIDQVSGEASNYSIAGEYGKMMKSIGGKNSNAHTWHEETVYDEDFPSNAVDPFLALQAERFRNPVFRIFHTELEAVYEEKNRGLDDDGRKVEEQSAAKLFPTHNYGQQTTIGTIAHLKNPSLVEIRKYYNKYYVPNNMLLVFAGDFVPDELIKKINHSFAYMQPKPLELYHPAPEKPITKIEQVDVYGPSAGSVKISYRGAAQATAESRMLSLISSILFNGNAGLADINLNQQQKVQFAGGEYRQMKDYGVFSLSAQPKKGKTLDQARQLLLDQITLLKNGDFDESLIKATVANKKLELLKESSQNRFRVNAIMREFILSRGVNWDNTLNSLDAMAGTTKKQVTDFAKQFFRDNYVLTYKHQGVDKNIVKVEKPLITPVKTNALASSDFAKALSGLPVKPILPKFLDYKKDLNFGKAGIADVITVQNKDNSLFTLTYRFDIGSWNLPLLSYAAQYLPFLSTDQYSAAEIKKQFYTIACNYNFNVDAENASITISGLQENFDKAITLTEQIFAGCKADEQALTELKDAILQERENNKSDKDYIQAGLNSYSQYGPKNPFNTNLSNDEIRKISSAQLLSLLHSFNDYKHTITYFGPKSMAGLRDGLTKFHHLPKAFLAEPAVRKYAPLPTDTSEVYFVDYEMVQAEVSWFRNSENYDSKLQPKIDLFNSYFGGGMESVVAQSIRESKGLAYSTDAYYLSSNQKGRLNVMTAYVGSQADKMNDAVKSMNELLADLPEVDQSFEVSKRNVLNGIETSRITDERMISAYFTDKRRGLAHDSRIDLYEGLKPLTFEDIKVFHKEHVAGKPYKYAIIAAEKNIKMEDLQQLGKVTKLSLEEIFGY</sequence>
<dbReference type="OrthoDB" id="9811314at2"/>
<feature type="signal peptide" evidence="9">
    <location>
        <begin position="1"/>
        <end position="22"/>
    </location>
</feature>
<evidence type="ECO:0000313" key="13">
    <source>
        <dbReference type="Proteomes" id="UP000199643"/>
    </source>
</evidence>
<feature type="chain" id="PRO_5011655154" evidence="9">
    <location>
        <begin position="23"/>
        <end position="979"/>
    </location>
</feature>
<feature type="domain" description="Peptidase M16 C-terminal" evidence="11">
    <location>
        <begin position="265"/>
        <end position="433"/>
    </location>
</feature>
<dbReference type="GO" id="GO:0006508">
    <property type="term" value="P:proteolysis"/>
    <property type="evidence" value="ECO:0007669"/>
    <property type="project" value="UniProtKB-KW"/>
</dbReference>
<proteinExistence type="inferred from homology"/>
<dbReference type="Gene3D" id="3.30.830.10">
    <property type="entry name" value="Metalloenzyme, LuxS/M16 peptidase-like"/>
    <property type="match status" value="4"/>
</dbReference>
<dbReference type="EMBL" id="FNCH01000007">
    <property type="protein sequence ID" value="SDG50483.1"/>
    <property type="molecule type" value="Genomic_DNA"/>
</dbReference>
<dbReference type="InterPro" id="IPR001431">
    <property type="entry name" value="Pept_M16_Zn_BS"/>
</dbReference>
<dbReference type="InterPro" id="IPR050626">
    <property type="entry name" value="Peptidase_M16"/>
</dbReference>
<evidence type="ECO:0000256" key="9">
    <source>
        <dbReference type="SAM" id="SignalP"/>
    </source>
</evidence>
<keyword evidence="9" id="KW-0732">Signal</keyword>
<keyword evidence="6" id="KW-0862">Zinc</keyword>
<comment type="cofactor">
    <cofactor evidence="1">
        <name>Zn(2+)</name>
        <dbReference type="ChEBI" id="CHEBI:29105"/>
    </cofactor>
</comment>
<accession>A0A1G7USI7</accession>
<dbReference type="InterPro" id="IPR011249">
    <property type="entry name" value="Metalloenz_LuxS/M16"/>
</dbReference>
<keyword evidence="5" id="KW-0378">Hydrolase</keyword>
<protein>
    <submittedName>
        <fullName evidence="12">Predicted Zn-dependent peptidase</fullName>
    </submittedName>
</protein>
<evidence type="ECO:0000259" key="10">
    <source>
        <dbReference type="Pfam" id="PF00675"/>
    </source>
</evidence>
<dbReference type="STRING" id="405671.SAMN05421827_107101"/>
<dbReference type="SUPFAM" id="SSF63411">
    <property type="entry name" value="LuxS/MPP-like metallohydrolase"/>
    <property type="match status" value="4"/>
</dbReference>
<dbReference type="PROSITE" id="PS00143">
    <property type="entry name" value="INSULINASE"/>
    <property type="match status" value="1"/>
</dbReference>
<evidence type="ECO:0000256" key="2">
    <source>
        <dbReference type="ARBA" id="ARBA00007261"/>
    </source>
</evidence>
<keyword evidence="13" id="KW-1185">Reference proteome</keyword>
<dbReference type="InterPro" id="IPR007863">
    <property type="entry name" value="Peptidase_M16_C"/>
</dbReference>
<dbReference type="Proteomes" id="UP000199643">
    <property type="component" value="Unassembled WGS sequence"/>
</dbReference>
<organism evidence="12 13">
    <name type="scientific">Pedobacter terrae</name>
    <dbReference type="NCBI Taxonomy" id="405671"/>
    <lineage>
        <taxon>Bacteria</taxon>
        <taxon>Pseudomonadati</taxon>
        <taxon>Bacteroidota</taxon>
        <taxon>Sphingobacteriia</taxon>
        <taxon>Sphingobacteriales</taxon>
        <taxon>Sphingobacteriaceae</taxon>
        <taxon>Pedobacter</taxon>
    </lineage>
</organism>
<reference evidence="13" key="1">
    <citation type="submission" date="2016-10" db="EMBL/GenBank/DDBJ databases">
        <authorList>
            <person name="Varghese N."/>
            <person name="Submissions S."/>
        </authorList>
    </citation>
    <scope>NUCLEOTIDE SEQUENCE [LARGE SCALE GENOMIC DNA]</scope>
    <source>
        <strain evidence="13">DSM 17933</strain>
    </source>
</reference>
<keyword evidence="4" id="KW-0479">Metal-binding</keyword>
<dbReference type="GO" id="GO:0004222">
    <property type="term" value="F:metalloendopeptidase activity"/>
    <property type="evidence" value="ECO:0007669"/>
    <property type="project" value="InterPro"/>
</dbReference>
<dbReference type="RefSeq" id="WP_090499617.1">
    <property type="nucleotide sequence ID" value="NZ_FNCH01000007.1"/>
</dbReference>
<evidence type="ECO:0000256" key="4">
    <source>
        <dbReference type="ARBA" id="ARBA00022723"/>
    </source>
</evidence>
<comment type="similarity">
    <text evidence="2 8">Belongs to the peptidase M16 family.</text>
</comment>
<keyword evidence="3" id="KW-0645">Protease</keyword>
<evidence type="ECO:0000256" key="6">
    <source>
        <dbReference type="ARBA" id="ARBA00022833"/>
    </source>
</evidence>
<dbReference type="PANTHER" id="PTHR43690:SF17">
    <property type="entry name" value="PROTEIN YHJJ"/>
    <property type="match status" value="1"/>
</dbReference>
<dbReference type="PANTHER" id="PTHR43690">
    <property type="entry name" value="NARDILYSIN"/>
    <property type="match status" value="1"/>
</dbReference>
<evidence type="ECO:0000256" key="8">
    <source>
        <dbReference type="RuleBase" id="RU004447"/>
    </source>
</evidence>